<keyword evidence="4" id="KW-0548">Nucleotidyltransferase</keyword>
<dbReference type="GO" id="GO:0004523">
    <property type="term" value="F:RNA-DNA hybrid ribonuclease activity"/>
    <property type="evidence" value="ECO:0007669"/>
    <property type="project" value="UniProtKB-EC"/>
</dbReference>
<feature type="domain" description="Reverse transcriptase" evidence="9">
    <location>
        <begin position="1"/>
        <end position="106"/>
    </location>
</feature>
<organism evidence="10 11">
    <name type="scientific">Corvus brachyrhynchos</name>
    <name type="common">American crow</name>
    <dbReference type="NCBI Taxonomy" id="85066"/>
    <lineage>
        <taxon>Eukaryota</taxon>
        <taxon>Metazoa</taxon>
        <taxon>Chordata</taxon>
        <taxon>Craniata</taxon>
        <taxon>Vertebrata</taxon>
        <taxon>Euteleostomi</taxon>
        <taxon>Archelosauria</taxon>
        <taxon>Archosauria</taxon>
        <taxon>Dinosauria</taxon>
        <taxon>Saurischia</taxon>
        <taxon>Theropoda</taxon>
        <taxon>Coelurosauria</taxon>
        <taxon>Aves</taxon>
        <taxon>Neognathae</taxon>
        <taxon>Neoaves</taxon>
        <taxon>Telluraves</taxon>
        <taxon>Australaves</taxon>
        <taxon>Passeriformes</taxon>
        <taxon>Corvoidea</taxon>
        <taxon>Corvidae</taxon>
        <taxon>Corvus</taxon>
    </lineage>
</organism>
<proteinExistence type="inferred from homology"/>
<dbReference type="STRING" id="85066.A0A091F0M4"/>
<protein>
    <recommendedName>
        <fullName evidence="2">ribonuclease H</fullName>
        <ecNumber evidence="2">3.1.26.4</ecNumber>
    </recommendedName>
</protein>
<dbReference type="Gene3D" id="3.30.70.270">
    <property type="match status" value="2"/>
</dbReference>
<evidence type="ECO:0000256" key="5">
    <source>
        <dbReference type="ARBA" id="ARBA00022722"/>
    </source>
</evidence>
<evidence type="ECO:0000256" key="1">
    <source>
        <dbReference type="ARBA" id="ARBA00010879"/>
    </source>
</evidence>
<dbReference type="InterPro" id="IPR043502">
    <property type="entry name" value="DNA/RNA_pol_sf"/>
</dbReference>
<accession>A0A091F0M4</accession>
<gene>
    <name evidence="10" type="ORF">N302_03538</name>
</gene>
<comment type="similarity">
    <text evidence="1">Belongs to the beta type-B retroviral polymerase family. HERV class-II K(HML-2) pol subfamily.</text>
</comment>
<dbReference type="SUPFAM" id="SSF56672">
    <property type="entry name" value="DNA/RNA polymerases"/>
    <property type="match status" value="1"/>
</dbReference>
<dbReference type="GO" id="GO:0035613">
    <property type="term" value="F:RNA stem-loop binding"/>
    <property type="evidence" value="ECO:0007669"/>
    <property type="project" value="TreeGrafter"/>
</dbReference>
<evidence type="ECO:0000259" key="9">
    <source>
        <dbReference type="PROSITE" id="PS50878"/>
    </source>
</evidence>
<keyword evidence="3" id="KW-0808">Transferase</keyword>
<keyword evidence="7" id="KW-0378">Hydrolase</keyword>
<dbReference type="GO" id="GO:0003964">
    <property type="term" value="F:RNA-directed DNA polymerase activity"/>
    <property type="evidence" value="ECO:0007669"/>
    <property type="project" value="UniProtKB-KW"/>
</dbReference>
<keyword evidence="8" id="KW-0695">RNA-directed DNA polymerase</keyword>
<evidence type="ECO:0000256" key="4">
    <source>
        <dbReference type="ARBA" id="ARBA00022695"/>
    </source>
</evidence>
<reference evidence="10 11" key="1">
    <citation type="submission" date="2014-04" db="EMBL/GenBank/DDBJ databases">
        <title>Genome evolution of avian class.</title>
        <authorList>
            <person name="Zhang G."/>
            <person name="Li C."/>
        </authorList>
    </citation>
    <scope>NUCLEOTIDE SEQUENCE [LARGE SCALE GENOMIC DNA]</scope>
    <source>
        <strain evidence="10">BGI_N302</strain>
    </source>
</reference>
<evidence type="ECO:0000256" key="7">
    <source>
        <dbReference type="ARBA" id="ARBA00022801"/>
    </source>
</evidence>
<keyword evidence="11" id="KW-1185">Reference proteome</keyword>
<evidence type="ECO:0000256" key="3">
    <source>
        <dbReference type="ARBA" id="ARBA00022679"/>
    </source>
</evidence>
<dbReference type="Proteomes" id="UP000052976">
    <property type="component" value="Unassembled WGS sequence"/>
</dbReference>
<dbReference type="EC" id="3.1.26.4" evidence="2"/>
<evidence type="ECO:0000256" key="6">
    <source>
        <dbReference type="ARBA" id="ARBA00022759"/>
    </source>
</evidence>
<sequence>FAFSIPSINRQEPLQRYHWVVLPQGLKNSPTICQWFVVQTLSPVRKKYPQAIIIHYMDDLLIAVSTQQELQEAHDSVITEVQKARLEISTSKIQENSPWRYLGWRLTEQVIRAQKIQVRTQVKNLRDLQQLFGEINWIRPILGITNYELAPLFNLLRGDCNINSPRTLSPEAQEALEKIAEALQ</sequence>
<dbReference type="Gene3D" id="3.10.10.10">
    <property type="entry name" value="HIV Type 1 Reverse Transcriptase, subunit A, domain 1"/>
    <property type="match status" value="1"/>
</dbReference>
<evidence type="ECO:0000313" key="11">
    <source>
        <dbReference type="Proteomes" id="UP000052976"/>
    </source>
</evidence>
<dbReference type="InterPro" id="IPR043128">
    <property type="entry name" value="Rev_trsase/Diguanyl_cyclase"/>
</dbReference>
<dbReference type="InterPro" id="IPR000477">
    <property type="entry name" value="RT_dom"/>
</dbReference>
<dbReference type="Pfam" id="PF06817">
    <property type="entry name" value="RVT_thumb"/>
    <property type="match status" value="1"/>
</dbReference>
<dbReference type="PROSITE" id="PS50878">
    <property type="entry name" value="RT_POL"/>
    <property type="match status" value="1"/>
</dbReference>
<keyword evidence="6" id="KW-0255">Endonuclease</keyword>
<name>A0A091F0M4_CORBR</name>
<evidence type="ECO:0000256" key="2">
    <source>
        <dbReference type="ARBA" id="ARBA00012180"/>
    </source>
</evidence>
<dbReference type="PANTHER" id="PTHR41694:SF3">
    <property type="entry name" value="RNA-DIRECTED DNA POLYMERASE-RELATED"/>
    <property type="match status" value="1"/>
</dbReference>
<feature type="non-terminal residue" evidence="10">
    <location>
        <position position="184"/>
    </location>
</feature>
<evidence type="ECO:0000313" key="10">
    <source>
        <dbReference type="EMBL" id="KFO55445.1"/>
    </source>
</evidence>
<feature type="non-terminal residue" evidence="10">
    <location>
        <position position="1"/>
    </location>
</feature>
<dbReference type="Pfam" id="PF00078">
    <property type="entry name" value="RVT_1"/>
    <property type="match status" value="1"/>
</dbReference>
<dbReference type="AlphaFoldDB" id="A0A091F0M4"/>
<keyword evidence="5" id="KW-0540">Nuclease</keyword>
<evidence type="ECO:0000256" key="8">
    <source>
        <dbReference type="ARBA" id="ARBA00022918"/>
    </source>
</evidence>
<dbReference type="InterPro" id="IPR010661">
    <property type="entry name" value="RVT_thumb"/>
</dbReference>
<dbReference type="PANTHER" id="PTHR41694">
    <property type="entry name" value="ENDOGENOUS RETROVIRUS GROUP K MEMBER POL PROTEIN"/>
    <property type="match status" value="1"/>
</dbReference>
<dbReference type="EMBL" id="KK718293">
    <property type="protein sequence ID" value="KFO55445.1"/>
    <property type="molecule type" value="Genomic_DNA"/>
</dbReference>